<dbReference type="AlphaFoldDB" id="A0A0E9PPR6"/>
<reference evidence="2" key="1">
    <citation type="submission" date="2014-11" db="EMBL/GenBank/DDBJ databases">
        <authorList>
            <person name="Amaro Gonzalez C."/>
        </authorList>
    </citation>
    <scope>NUCLEOTIDE SEQUENCE</scope>
</reference>
<protein>
    <submittedName>
        <fullName evidence="2">Uncharacterized protein</fullName>
    </submittedName>
</protein>
<evidence type="ECO:0000313" key="2">
    <source>
        <dbReference type="EMBL" id="JAH05823.1"/>
    </source>
</evidence>
<sequence>METLLCIFIQPPIVVFLCRFVYFTSRFIYFYVYY</sequence>
<reference evidence="2" key="2">
    <citation type="journal article" date="2015" name="Fish Shellfish Immunol.">
        <title>Early steps in the European eel (Anguilla anguilla)-Vibrio vulnificus interaction in the gills: Role of the RtxA13 toxin.</title>
        <authorList>
            <person name="Callol A."/>
            <person name="Pajuelo D."/>
            <person name="Ebbesson L."/>
            <person name="Teles M."/>
            <person name="MacKenzie S."/>
            <person name="Amaro C."/>
        </authorList>
    </citation>
    <scope>NUCLEOTIDE SEQUENCE</scope>
</reference>
<organism evidence="2">
    <name type="scientific">Anguilla anguilla</name>
    <name type="common">European freshwater eel</name>
    <name type="synonym">Muraena anguilla</name>
    <dbReference type="NCBI Taxonomy" id="7936"/>
    <lineage>
        <taxon>Eukaryota</taxon>
        <taxon>Metazoa</taxon>
        <taxon>Chordata</taxon>
        <taxon>Craniata</taxon>
        <taxon>Vertebrata</taxon>
        <taxon>Euteleostomi</taxon>
        <taxon>Actinopterygii</taxon>
        <taxon>Neopterygii</taxon>
        <taxon>Teleostei</taxon>
        <taxon>Anguilliformes</taxon>
        <taxon>Anguillidae</taxon>
        <taxon>Anguilla</taxon>
    </lineage>
</organism>
<dbReference type="EMBL" id="GBXM01102754">
    <property type="protein sequence ID" value="JAH05823.1"/>
    <property type="molecule type" value="Transcribed_RNA"/>
</dbReference>
<evidence type="ECO:0000256" key="1">
    <source>
        <dbReference type="SAM" id="Phobius"/>
    </source>
</evidence>
<keyword evidence="1" id="KW-0472">Membrane</keyword>
<feature type="transmembrane region" description="Helical" evidence="1">
    <location>
        <begin position="12"/>
        <end position="32"/>
    </location>
</feature>
<proteinExistence type="predicted"/>
<keyword evidence="1" id="KW-1133">Transmembrane helix</keyword>
<accession>A0A0E9PPR6</accession>
<name>A0A0E9PPR6_ANGAN</name>
<keyword evidence="1" id="KW-0812">Transmembrane</keyword>